<accession>A0A9K3JIV8</accession>
<protein>
    <submittedName>
        <fullName evidence="1">Uncharacterized protein</fullName>
    </submittedName>
</protein>
<dbReference type="Proteomes" id="UP000215914">
    <property type="component" value="Unassembled WGS sequence"/>
</dbReference>
<name>A0A9K3JIV8_HELAN</name>
<reference evidence="1" key="2">
    <citation type="submission" date="2020-06" db="EMBL/GenBank/DDBJ databases">
        <title>Helianthus annuus Genome sequencing and assembly Release 2.</title>
        <authorList>
            <person name="Gouzy J."/>
            <person name="Langlade N."/>
            <person name="Munos S."/>
        </authorList>
    </citation>
    <scope>NUCLEOTIDE SEQUENCE</scope>
    <source>
        <tissue evidence="1">Leaves</tissue>
    </source>
</reference>
<gene>
    <name evidence="1" type="ORF">HanXRQr2_Chr03g0129101</name>
</gene>
<keyword evidence="2" id="KW-1185">Reference proteome</keyword>
<organism evidence="1 2">
    <name type="scientific">Helianthus annuus</name>
    <name type="common">Common sunflower</name>
    <dbReference type="NCBI Taxonomy" id="4232"/>
    <lineage>
        <taxon>Eukaryota</taxon>
        <taxon>Viridiplantae</taxon>
        <taxon>Streptophyta</taxon>
        <taxon>Embryophyta</taxon>
        <taxon>Tracheophyta</taxon>
        <taxon>Spermatophyta</taxon>
        <taxon>Magnoliopsida</taxon>
        <taxon>eudicotyledons</taxon>
        <taxon>Gunneridae</taxon>
        <taxon>Pentapetalae</taxon>
        <taxon>asterids</taxon>
        <taxon>campanulids</taxon>
        <taxon>Asterales</taxon>
        <taxon>Asteraceae</taxon>
        <taxon>Asteroideae</taxon>
        <taxon>Heliantheae alliance</taxon>
        <taxon>Heliantheae</taxon>
        <taxon>Helianthus</taxon>
    </lineage>
</organism>
<comment type="caution">
    <text evidence="1">The sequence shown here is derived from an EMBL/GenBank/DDBJ whole genome shotgun (WGS) entry which is preliminary data.</text>
</comment>
<dbReference type="AlphaFoldDB" id="A0A9K3JIV8"/>
<dbReference type="EMBL" id="MNCJ02000318">
    <property type="protein sequence ID" value="KAF5815969.1"/>
    <property type="molecule type" value="Genomic_DNA"/>
</dbReference>
<dbReference type="Gramene" id="mRNA:HanXRQr2_Chr03g0129101">
    <property type="protein sequence ID" value="CDS:HanXRQr2_Chr03g0129101.1"/>
    <property type="gene ID" value="HanXRQr2_Chr03g0129101"/>
</dbReference>
<reference evidence="1" key="1">
    <citation type="journal article" date="2017" name="Nature">
        <title>The sunflower genome provides insights into oil metabolism, flowering and Asterid evolution.</title>
        <authorList>
            <person name="Badouin H."/>
            <person name="Gouzy J."/>
            <person name="Grassa C.J."/>
            <person name="Murat F."/>
            <person name="Staton S.E."/>
            <person name="Cottret L."/>
            <person name="Lelandais-Briere C."/>
            <person name="Owens G.L."/>
            <person name="Carrere S."/>
            <person name="Mayjonade B."/>
            <person name="Legrand L."/>
            <person name="Gill N."/>
            <person name="Kane N.C."/>
            <person name="Bowers J.E."/>
            <person name="Hubner S."/>
            <person name="Bellec A."/>
            <person name="Berard A."/>
            <person name="Berges H."/>
            <person name="Blanchet N."/>
            <person name="Boniface M.C."/>
            <person name="Brunel D."/>
            <person name="Catrice O."/>
            <person name="Chaidir N."/>
            <person name="Claudel C."/>
            <person name="Donnadieu C."/>
            <person name="Faraut T."/>
            <person name="Fievet G."/>
            <person name="Helmstetter N."/>
            <person name="King M."/>
            <person name="Knapp S.J."/>
            <person name="Lai Z."/>
            <person name="Le Paslier M.C."/>
            <person name="Lippi Y."/>
            <person name="Lorenzon L."/>
            <person name="Mandel J.R."/>
            <person name="Marage G."/>
            <person name="Marchand G."/>
            <person name="Marquand E."/>
            <person name="Bret-Mestries E."/>
            <person name="Morien E."/>
            <person name="Nambeesan S."/>
            <person name="Nguyen T."/>
            <person name="Pegot-Espagnet P."/>
            <person name="Pouilly N."/>
            <person name="Raftis F."/>
            <person name="Sallet E."/>
            <person name="Schiex T."/>
            <person name="Thomas J."/>
            <person name="Vandecasteele C."/>
            <person name="Vares D."/>
            <person name="Vear F."/>
            <person name="Vautrin S."/>
            <person name="Crespi M."/>
            <person name="Mangin B."/>
            <person name="Burke J.M."/>
            <person name="Salse J."/>
            <person name="Munos S."/>
            <person name="Vincourt P."/>
            <person name="Rieseberg L.H."/>
            <person name="Langlade N.B."/>
        </authorList>
    </citation>
    <scope>NUCLEOTIDE SEQUENCE</scope>
    <source>
        <tissue evidence="1">Leaves</tissue>
    </source>
</reference>
<sequence>MMYKSFKHKKTSLSSYTLFPKLNTRGHTNKLGFLSSLIWSAAHPLNLCSAMRWRLHHASLSDLARSLTRSVRISPDR</sequence>
<proteinExistence type="predicted"/>
<evidence type="ECO:0000313" key="2">
    <source>
        <dbReference type="Proteomes" id="UP000215914"/>
    </source>
</evidence>
<evidence type="ECO:0000313" key="1">
    <source>
        <dbReference type="EMBL" id="KAF5815969.1"/>
    </source>
</evidence>